<dbReference type="Proteomes" id="UP000198642">
    <property type="component" value="Unassembled WGS sequence"/>
</dbReference>
<name>A0A1I0W5H6_9BACI</name>
<proteinExistence type="predicted"/>
<dbReference type="STRING" id="237679.SAMN04488072_102178"/>
<evidence type="ECO:0000313" key="1">
    <source>
        <dbReference type="EMBL" id="SFA83126.1"/>
    </source>
</evidence>
<gene>
    <name evidence="1" type="ORF">SAMN04488072_102178</name>
</gene>
<organism evidence="1 2">
    <name type="scientific">Lentibacillus halodurans</name>
    <dbReference type="NCBI Taxonomy" id="237679"/>
    <lineage>
        <taxon>Bacteria</taxon>
        <taxon>Bacillati</taxon>
        <taxon>Bacillota</taxon>
        <taxon>Bacilli</taxon>
        <taxon>Bacillales</taxon>
        <taxon>Bacillaceae</taxon>
        <taxon>Lentibacillus</taxon>
    </lineage>
</organism>
<sequence length="173" mass="19395">MMKKNVRKGYDSQSELLNGKSISIPEVKTIYKALLSQNEDIAHEIVDSVERNDYVRLSNLITKRNKIQTAIEEIEALHENDLSKQQSFKQRIADGLSRSAEFTGTKGEDAVIKVTNSIEKVNQSAHNIASKTLDVSDKTIKKGNQLNHKAGKYLVQKTSNGISKLADVIKDRR</sequence>
<accession>A0A1I0W5H6</accession>
<reference evidence="1 2" key="1">
    <citation type="submission" date="2016-10" db="EMBL/GenBank/DDBJ databases">
        <authorList>
            <person name="de Groot N.N."/>
        </authorList>
    </citation>
    <scope>NUCLEOTIDE SEQUENCE [LARGE SCALE GENOMIC DNA]</scope>
    <source>
        <strain evidence="1 2">CGMCC 1.3702</strain>
    </source>
</reference>
<keyword evidence="2" id="KW-1185">Reference proteome</keyword>
<protein>
    <submittedName>
        <fullName evidence="1">Uncharacterized protein</fullName>
    </submittedName>
</protein>
<evidence type="ECO:0000313" key="2">
    <source>
        <dbReference type="Proteomes" id="UP000198642"/>
    </source>
</evidence>
<dbReference type="AlphaFoldDB" id="A0A1I0W5H6"/>
<dbReference type="EMBL" id="FOJW01000002">
    <property type="protein sequence ID" value="SFA83126.1"/>
    <property type="molecule type" value="Genomic_DNA"/>
</dbReference>